<keyword evidence="2" id="KW-0805">Transcription regulation</keyword>
<dbReference type="RefSeq" id="WP_166533034.1">
    <property type="nucleotide sequence ID" value="NZ_VNHW01000005.1"/>
</dbReference>
<keyword evidence="9" id="KW-1185">Reference proteome</keyword>
<keyword evidence="4" id="KW-0804">Transcription</keyword>
<accession>A0A5S5CYG8</accession>
<dbReference type="SUPFAM" id="SSF52172">
    <property type="entry name" value="CheY-like"/>
    <property type="match status" value="1"/>
</dbReference>
<dbReference type="GO" id="GO:0000160">
    <property type="term" value="P:phosphorelay signal transduction system"/>
    <property type="evidence" value="ECO:0007669"/>
    <property type="project" value="InterPro"/>
</dbReference>
<dbReference type="PANTHER" id="PTHR43214">
    <property type="entry name" value="TWO-COMPONENT RESPONSE REGULATOR"/>
    <property type="match status" value="1"/>
</dbReference>
<dbReference type="InterPro" id="IPR001789">
    <property type="entry name" value="Sig_transdc_resp-reg_receiver"/>
</dbReference>
<evidence type="ECO:0000259" key="7">
    <source>
        <dbReference type="PROSITE" id="PS50110"/>
    </source>
</evidence>
<reference evidence="8 9" key="1">
    <citation type="submission" date="2019-07" db="EMBL/GenBank/DDBJ databases">
        <title>Genomic Encyclopedia of Archaeal and Bacterial Type Strains, Phase II (KMG-II): from individual species to whole genera.</title>
        <authorList>
            <person name="Goeker M."/>
        </authorList>
    </citation>
    <scope>NUCLEOTIDE SEQUENCE [LARGE SCALE GENOMIC DNA]</scope>
    <source>
        <strain evidence="8 9">DSM 46842</strain>
    </source>
</reference>
<dbReference type="InterPro" id="IPR039420">
    <property type="entry name" value="WalR-like"/>
</dbReference>
<protein>
    <submittedName>
        <fullName evidence="8">LuxR family two component transcriptional regulator</fullName>
    </submittedName>
</protein>
<gene>
    <name evidence="8" type="ORF">BD833_105301</name>
</gene>
<dbReference type="GO" id="GO:0006355">
    <property type="term" value="P:regulation of DNA-templated transcription"/>
    <property type="evidence" value="ECO:0007669"/>
    <property type="project" value="InterPro"/>
</dbReference>
<dbReference type="SUPFAM" id="SSF46894">
    <property type="entry name" value="C-terminal effector domain of the bipartite response regulators"/>
    <property type="match status" value="1"/>
</dbReference>
<evidence type="ECO:0000256" key="2">
    <source>
        <dbReference type="ARBA" id="ARBA00023015"/>
    </source>
</evidence>
<evidence type="ECO:0000256" key="4">
    <source>
        <dbReference type="ARBA" id="ARBA00023163"/>
    </source>
</evidence>
<keyword evidence="1 5" id="KW-0597">Phosphoprotein</keyword>
<evidence type="ECO:0000313" key="9">
    <source>
        <dbReference type="Proteomes" id="UP000322499"/>
    </source>
</evidence>
<dbReference type="Gene3D" id="3.40.50.2300">
    <property type="match status" value="1"/>
</dbReference>
<evidence type="ECO:0000256" key="5">
    <source>
        <dbReference type="PROSITE-ProRule" id="PRU00169"/>
    </source>
</evidence>
<sequence>MIRVLVVDDQPLVRAGIRALLDRADDVQVVGEAGDGRAALHRLGGARDVDVVLMDLRMPVLDGIETTRRIVADPALEGVSVLALTTFDDDELVFGALRAGASGFLLKDAEPDALRRAVRAAAAGEAVLDPAVTRSVLAAALHAPPPADSGLLQHLTDREGEVLVAVARGMSNEEIGRALHMSPATARTHVGRVLTKLAARDRAQLVAMAWQAGLLPPAQPAGD</sequence>
<dbReference type="CDD" id="cd06170">
    <property type="entry name" value="LuxR_C_like"/>
    <property type="match status" value="1"/>
</dbReference>
<evidence type="ECO:0000256" key="1">
    <source>
        <dbReference type="ARBA" id="ARBA00022553"/>
    </source>
</evidence>
<dbReference type="PROSITE" id="PS50043">
    <property type="entry name" value="HTH_LUXR_2"/>
    <property type="match status" value="1"/>
</dbReference>
<dbReference type="PROSITE" id="PS50110">
    <property type="entry name" value="RESPONSE_REGULATORY"/>
    <property type="match status" value="1"/>
</dbReference>
<organism evidence="8 9">
    <name type="scientific">Blastococcus xanthinilyticus</name>
    <dbReference type="NCBI Taxonomy" id="1564164"/>
    <lineage>
        <taxon>Bacteria</taxon>
        <taxon>Bacillati</taxon>
        <taxon>Actinomycetota</taxon>
        <taxon>Actinomycetes</taxon>
        <taxon>Geodermatophilales</taxon>
        <taxon>Geodermatophilaceae</taxon>
        <taxon>Blastococcus</taxon>
    </lineage>
</organism>
<dbReference type="SMART" id="SM00421">
    <property type="entry name" value="HTH_LUXR"/>
    <property type="match status" value="1"/>
</dbReference>
<keyword evidence="3" id="KW-0238">DNA-binding</keyword>
<evidence type="ECO:0000256" key="3">
    <source>
        <dbReference type="ARBA" id="ARBA00023125"/>
    </source>
</evidence>
<dbReference type="InterPro" id="IPR016032">
    <property type="entry name" value="Sig_transdc_resp-reg_C-effctor"/>
</dbReference>
<dbReference type="InterPro" id="IPR011006">
    <property type="entry name" value="CheY-like_superfamily"/>
</dbReference>
<feature type="domain" description="Response regulatory" evidence="7">
    <location>
        <begin position="3"/>
        <end position="122"/>
    </location>
</feature>
<dbReference type="PRINTS" id="PR00038">
    <property type="entry name" value="HTHLUXR"/>
</dbReference>
<dbReference type="AlphaFoldDB" id="A0A5S5CYG8"/>
<name>A0A5S5CYG8_9ACTN</name>
<dbReference type="Pfam" id="PF00072">
    <property type="entry name" value="Response_reg"/>
    <property type="match status" value="1"/>
</dbReference>
<comment type="caution">
    <text evidence="8">The sequence shown here is derived from an EMBL/GenBank/DDBJ whole genome shotgun (WGS) entry which is preliminary data.</text>
</comment>
<dbReference type="CDD" id="cd17535">
    <property type="entry name" value="REC_NarL-like"/>
    <property type="match status" value="1"/>
</dbReference>
<dbReference type="GO" id="GO:0003677">
    <property type="term" value="F:DNA binding"/>
    <property type="evidence" value="ECO:0007669"/>
    <property type="project" value="UniProtKB-KW"/>
</dbReference>
<dbReference type="Proteomes" id="UP000322499">
    <property type="component" value="Unassembled WGS sequence"/>
</dbReference>
<feature type="modified residue" description="4-aspartylphosphate" evidence="5">
    <location>
        <position position="55"/>
    </location>
</feature>
<dbReference type="Pfam" id="PF00196">
    <property type="entry name" value="GerE"/>
    <property type="match status" value="1"/>
</dbReference>
<dbReference type="PANTHER" id="PTHR43214:SF24">
    <property type="entry name" value="TRANSCRIPTIONAL REGULATORY PROTEIN NARL-RELATED"/>
    <property type="match status" value="1"/>
</dbReference>
<dbReference type="InterPro" id="IPR058245">
    <property type="entry name" value="NreC/VraR/RcsB-like_REC"/>
</dbReference>
<dbReference type="EMBL" id="VNHW01000005">
    <property type="protein sequence ID" value="TYP88124.1"/>
    <property type="molecule type" value="Genomic_DNA"/>
</dbReference>
<proteinExistence type="predicted"/>
<evidence type="ECO:0000259" key="6">
    <source>
        <dbReference type="PROSITE" id="PS50043"/>
    </source>
</evidence>
<dbReference type="InterPro" id="IPR000792">
    <property type="entry name" value="Tscrpt_reg_LuxR_C"/>
</dbReference>
<dbReference type="SMART" id="SM00448">
    <property type="entry name" value="REC"/>
    <property type="match status" value="1"/>
</dbReference>
<evidence type="ECO:0000313" key="8">
    <source>
        <dbReference type="EMBL" id="TYP88124.1"/>
    </source>
</evidence>
<feature type="domain" description="HTH luxR-type" evidence="6">
    <location>
        <begin position="148"/>
        <end position="213"/>
    </location>
</feature>